<dbReference type="STRING" id="670482.SAMN04488542_10377"/>
<sequence length="248" mass="28993">MSFSFKQQIIFDLDDTLVYCNKYFELILTQFADMLTDWLASDRIATKDIRSKQIEIDVAGVQKIGFASHHFPESLIDTYRYFCNELDRNTEVSEEDLLMKLGMSVYEQEIEPYPGMVDTLNLLQHQGHELFLYTGGETVIQQRKIEQMRLADYFQDRIFIRQHKNVEALEEILTSRYFSREQTWMIGNSLRTDIAPALSAGINSIYIKHPDEWTFNIIELNQEPNHSMYTVASLVEVPHVISNKMTTI</sequence>
<dbReference type="InterPro" id="IPR023198">
    <property type="entry name" value="PGP-like_dom2"/>
</dbReference>
<keyword evidence="3" id="KW-0460">Magnesium</keyword>
<gene>
    <name evidence="4" type="ORF">SAMN04488542_10377</name>
</gene>
<dbReference type="SFLD" id="SFLDS00003">
    <property type="entry name" value="Haloacid_Dehalogenase"/>
    <property type="match status" value="1"/>
</dbReference>
<accession>A0A1G7GIX6</accession>
<keyword evidence="5" id="KW-1185">Reference proteome</keyword>
<dbReference type="RefSeq" id="WP_091227035.1">
    <property type="nucleotide sequence ID" value="NZ_FNBG01000003.1"/>
</dbReference>
<dbReference type="GO" id="GO:0046872">
    <property type="term" value="F:metal ion binding"/>
    <property type="evidence" value="ECO:0007669"/>
    <property type="project" value="UniProtKB-KW"/>
</dbReference>
<dbReference type="Proteomes" id="UP000198972">
    <property type="component" value="Unassembled WGS sequence"/>
</dbReference>
<evidence type="ECO:0000256" key="1">
    <source>
        <dbReference type="ARBA" id="ARBA00022723"/>
    </source>
</evidence>
<dbReference type="InterPro" id="IPR051400">
    <property type="entry name" value="HAD-like_hydrolase"/>
</dbReference>
<dbReference type="AlphaFoldDB" id="A0A1G7GIX6"/>
<dbReference type="PANTHER" id="PTHR46470">
    <property type="entry name" value="N-ACYLNEURAMINATE-9-PHOSPHATASE"/>
    <property type="match status" value="1"/>
</dbReference>
<reference evidence="4 5" key="1">
    <citation type="submission" date="2016-10" db="EMBL/GenBank/DDBJ databases">
        <authorList>
            <person name="de Groot N.N."/>
        </authorList>
    </citation>
    <scope>NUCLEOTIDE SEQUENCE [LARGE SCALE GENOMIC DNA]</scope>
    <source>
        <strain evidence="4 5">DSM 28129</strain>
    </source>
</reference>
<dbReference type="SFLD" id="SFLDG01129">
    <property type="entry name" value="C1.5:_HAD__Beta-PGM__Phosphata"/>
    <property type="match status" value="1"/>
</dbReference>
<dbReference type="SUPFAM" id="SSF56784">
    <property type="entry name" value="HAD-like"/>
    <property type="match status" value="1"/>
</dbReference>
<dbReference type="Gene3D" id="1.10.150.240">
    <property type="entry name" value="Putative phosphatase, domain 2"/>
    <property type="match status" value="1"/>
</dbReference>
<evidence type="ECO:0000313" key="5">
    <source>
        <dbReference type="Proteomes" id="UP000198972"/>
    </source>
</evidence>
<dbReference type="EMBL" id="FNBG01000003">
    <property type="protein sequence ID" value="SDE88118.1"/>
    <property type="molecule type" value="Genomic_DNA"/>
</dbReference>
<proteinExistence type="predicted"/>
<dbReference type="Gene3D" id="3.40.50.1000">
    <property type="entry name" value="HAD superfamily/HAD-like"/>
    <property type="match status" value="1"/>
</dbReference>
<dbReference type="InterPro" id="IPR036412">
    <property type="entry name" value="HAD-like_sf"/>
</dbReference>
<protein>
    <submittedName>
        <fullName evidence="4">Putative hydrolase of the HAD superfamily</fullName>
    </submittedName>
</protein>
<dbReference type="GO" id="GO:0016791">
    <property type="term" value="F:phosphatase activity"/>
    <property type="evidence" value="ECO:0007669"/>
    <property type="project" value="TreeGrafter"/>
</dbReference>
<organism evidence="4 5">
    <name type="scientific">Fontibacillus panacisegetis</name>
    <dbReference type="NCBI Taxonomy" id="670482"/>
    <lineage>
        <taxon>Bacteria</taxon>
        <taxon>Bacillati</taxon>
        <taxon>Bacillota</taxon>
        <taxon>Bacilli</taxon>
        <taxon>Bacillales</taxon>
        <taxon>Paenibacillaceae</taxon>
        <taxon>Fontibacillus</taxon>
    </lineage>
</organism>
<dbReference type="PANTHER" id="PTHR46470:SF2">
    <property type="entry name" value="GLYCERALDEHYDE 3-PHOSPHATE PHOSPHATASE"/>
    <property type="match status" value="1"/>
</dbReference>
<evidence type="ECO:0000313" key="4">
    <source>
        <dbReference type="EMBL" id="SDE88118.1"/>
    </source>
</evidence>
<evidence type="ECO:0000256" key="3">
    <source>
        <dbReference type="ARBA" id="ARBA00022842"/>
    </source>
</evidence>
<evidence type="ECO:0000256" key="2">
    <source>
        <dbReference type="ARBA" id="ARBA00022801"/>
    </source>
</evidence>
<name>A0A1G7GIX6_9BACL</name>
<keyword evidence="2 4" id="KW-0378">Hydrolase</keyword>
<dbReference type="OrthoDB" id="6101375at2"/>
<dbReference type="Pfam" id="PF00702">
    <property type="entry name" value="Hydrolase"/>
    <property type="match status" value="1"/>
</dbReference>
<dbReference type="InterPro" id="IPR023214">
    <property type="entry name" value="HAD_sf"/>
</dbReference>
<keyword evidence="1" id="KW-0479">Metal-binding</keyword>